<proteinExistence type="predicted"/>
<reference evidence="1 2" key="1">
    <citation type="submission" date="2017-09" db="EMBL/GenBank/DDBJ databases">
        <title>Depth-based differentiation of microbial function through sediment-hosted aquifers and enrichment of novel symbionts in the deep terrestrial subsurface.</title>
        <authorList>
            <person name="Probst A.J."/>
            <person name="Ladd B."/>
            <person name="Jarett J.K."/>
            <person name="Geller-Mcgrath D.E."/>
            <person name="Sieber C.M."/>
            <person name="Emerson J.B."/>
            <person name="Anantharaman K."/>
            <person name="Thomas B.C."/>
            <person name="Malmstrom R."/>
            <person name="Stieglmeier M."/>
            <person name="Klingl A."/>
            <person name="Woyke T."/>
            <person name="Ryan C.M."/>
            <person name="Banfield J.F."/>
        </authorList>
    </citation>
    <scope>NUCLEOTIDE SEQUENCE [LARGE SCALE GENOMIC DNA]</scope>
    <source>
        <strain evidence="1">CG23_combo_of_CG06-09_8_20_14_all_36_12</strain>
    </source>
</reference>
<dbReference type="AlphaFoldDB" id="A0A2G9Z0L0"/>
<sequence length="133" mass="15966">MKEILHKELSYKINGILFKVHNKLGRFRNEKQYSDAIEEELKIAQIPYKREFFLEKSFVGEANNRNKIDFMIDNKIILEVKAKSITTKNDYFQSQRYLHSADYKLGILANFRRQYLKPKRIINADFDSRHSYV</sequence>
<protein>
    <submittedName>
        <fullName evidence="1">GxxExxY protein</fullName>
    </submittedName>
</protein>
<dbReference type="Pfam" id="PF13366">
    <property type="entry name" value="PDDEXK_3"/>
    <property type="match status" value="1"/>
</dbReference>
<dbReference type="EMBL" id="PCRS01000015">
    <property type="protein sequence ID" value="PIP25036.1"/>
    <property type="molecule type" value="Genomic_DNA"/>
</dbReference>
<dbReference type="NCBIfam" id="TIGR04256">
    <property type="entry name" value="GxxExxY"/>
    <property type="match status" value="1"/>
</dbReference>
<accession>A0A2G9Z0L0</accession>
<organism evidence="1 2">
    <name type="scientific">Candidatus Nealsonbacteria bacterium CG23_combo_of_CG06-09_8_20_14_all_36_12</name>
    <dbReference type="NCBI Taxonomy" id="1974718"/>
    <lineage>
        <taxon>Bacteria</taxon>
        <taxon>Candidatus Nealsoniibacteriota</taxon>
    </lineage>
</organism>
<dbReference type="InterPro" id="IPR026350">
    <property type="entry name" value="GxxExxY"/>
</dbReference>
<gene>
    <name evidence="1" type="ORF">COX34_00915</name>
</gene>
<evidence type="ECO:0000313" key="2">
    <source>
        <dbReference type="Proteomes" id="UP000228681"/>
    </source>
</evidence>
<dbReference type="Proteomes" id="UP000228681">
    <property type="component" value="Unassembled WGS sequence"/>
</dbReference>
<comment type="caution">
    <text evidence="1">The sequence shown here is derived from an EMBL/GenBank/DDBJ whole genome shotgun (WGS) entry which is preliminary data.</text>
</comment>
<name>A0A2G9Z0L0_9BACT</name>
<evidence type="ECO:0000313" key="1">
    <source>
        <dbReference type="EMBL" id="PIP25036.1"/>
    </source>
</evidence>